<feature type="compositionally biased region" description="Low complexity" evidence="1">
    <location>
        <begin position="460"/>
        <end position="470"/>
    </location>
</feature>
<feature type="region of interest" description="Disordered" evidence="1">
    <location>
        <begin position="51"/>
        <end position="98"/>
    </location>
</feature>
<sequence length="1067" mass="116751">MVLTLFGNQKVPGTPARSQTLSTEQSPGTNFLAGFSFSHIGQQPSLLKRLSSADHEQELQYPSSPSTPPLPEEHTVSAASREPTPSSFRGVSLTTAPRNATRLREVSFARASPGPIVGLSSAPPLPAHPTISSMMDPSEPSSQYPEFAQPDRVHGMDSSLAPARGAPILRPADRNTPSPRASPSASAGMNPSTPFREACRVLVAQEATPADLVARISHVALEKAEWGEMKALMERYRGEHKELIQRNEESARAYQREREQASKVSAIVDTAFTKFVGLFLRQEERLVEEQRQAESALADAQRVIADRQAREAAETAEAARTAVTARERLTHAEMEERRKTAEEEAQRIAEEEARTTEAQMQQAEEERREAAERRRVEEERKAAAAAAAEEERRRIAAAEAVVEEERRKHYKAKRAEAEERKRAHIEAQRLEAIRQQEKRPKTAKEDLKARLEKEKREVTSRSASVSSASVGPQVDIEPGKDTSDGSESMSKTATRVTVQSLSTPSGSPSATLSVNSALPPKPVASKASRSTGLQLTKNKAKENSTAVAAPNVSQPAQLRGSVPSPNALHGTHGQETTHALQPNVQSGSELHTPTRIVQANAKPETVTPRLPAGTPAPGAMDAVTSEQLADRQGLSLNASGLPARPARASETAQRAAQRNQSLTRVAPSSQAEQPVVKREESSDLVIGSLDGSADPRCAGVIQQGTTQEQPSVGFQAENTNQVDRAVRSSMPNDARANHYPGPPTSPAQNDASTSRLLAARLQPTGTSEMRPESFDAASEMNAWVSTTSVEEDEPLHRRLGTHDEGSYNRSAYVHYSPPRAVTPPRPQRVVSREWVHYSPTPRHPPVARRERSPAPRKRQRADDNTWVNDGEPPHHRARVSPDETSQRRRLTAVEPPVRSTMGRWSPSWTTDSYNNDYAGQSLPYESTYAQNSYGDAPAYNERYLQPSESARQVEYSHFLTALTNESLPQASSWPTEQSLPLQQRIATTEYTLLERISDSQQGMRNAQASFRNARRADQLPTRSRGAAPRGRGRGRGNPTRGGGRQQHRLQSRLTGGEEGLGARLSSM</sequence>
<proteinExistence type="predicted"/>
<protein>
    <submittedName>
        <fullName evidence="2">Uncharacterized protein</fullName>
    </submittedName>
</protein>
<feature type="compositionally biased region" description="Basic and acidic residues" evidence="1">
    <location>
        <begin position="364"/>
        <end position="382"/>
    </location>
</feature>
<keyword evidence="3" id="KW-1185">Reference proteome</keyword>
<accession>A0A165SJI3</accession>
<reference evidence="2 3" key="1">
    <citation type="journal article" date="2016" name="Mol. Biol. Evol.">
        <title>Comparative Genomics of Early-Diverging Mushroom-Forming Fungi Provides Insights into the Origins of Lignocellulose Decay Capabilities.</title>
        <authorList>
            <person name="Nagy L.G."/>
            <person name="Riley R."/>
            <person name="Tritt A."/>
            <person name="Adam C."/>
            <person name="Daum C."/>
            <person name="Floudas D."/>
            <person name="Sun H."/>
            <person name="Yadav J.S."/>
            <person name="Pangilinan J."/>
            <person name="Larsson K.H."/>
            <person name="Matsuura K."/>
            <person name="Barry K."/>
            <person name="Labutti K."/>
            <person name="Kuo R."/>
            <person name="Ohm R.A."/>
            <person name="Bhattacharya S.S."/>
            <person name="Shirouzu T."/>
            <person name="Yoshinaga Y."/>
            <person name="Martin F.M."/>
            <person name="Grigoriev I.V."/>
            <person name="Hibbett D.S."/>
        </authorList>
    </citation>
    <scope>NUCLEOTIDE SEQUENCE [LARGE SCALE GENOMIC DNA]</scope>
    <source>
        <strain evidence="2 3">L-15889</strain>
    </source>
</reference>
<feature type="compositionally biased region" description="Polar residues" evidence="1">
    <location>
        <begin position="702"/>
        <end position="722"/>
    </location>
</feature>
<gene>
    <name evidence="2" type="ORF">DAEQUDRAFT_56012</name>
</gene>
<feature type="compositionally biased region" description="Polar residues" evidence="1">
    <location>
        <begin position="650"/>
        <end position="672"/>
    </location>
</feature>
<feature type="region of interest" description="Disordered" evidence="1">
    <location>
        <begin position="834"/>
        <end position="891"/>
    </location>
</feature>
<dbReference type="OrthoDB" id="2804291at2759"/>
<feature type="region of interest" description="Disordered" evidence="1">
    <location>
        <begin position="997"/>
        <end position="1067"/>
    </location>
</feature>
<feature type="compositionally biased region" description="Low complexity" evidence="1">
    <location>
        <begin position="177"/>
        <end position="187"/>
    </location>
</feature>
<dbReference type="STRING" id="1314783.A0A165SJI3"/>
<feature type="compositionally biased region" description="Polar residues" evidence="1">
    <location>
        <begin position="998"/>
        <end position="1010"/>
    </location>
</feature>
<feature type="compositionally biased region" description="Polar residues" evidence="1">
    <location>
        <begin position="573"/>
        <end position="597"/>
    </location>
</feature>
<evidence type="ECO:0000313" key="2">
    <source>
        <dbReference type="EMBL" id="KZT72086.1"/>
    </source>
</evidence>
<feature type="compositionally biased region" description="Basic and acidic residues" evidence="1">
    <location>
        <begin position="403"/>
        <end position="459"/>
    </location>
</feature>
<evidence type="ECO:0000256" key="1">
    <source>
        <dbReference type="SAM" id="MobiDB-lite"/>
    </source>
</evidence>
<feature type="region of interest" description="Disordered" evidence="1">
    <location>
        <begin position="314"/>
        <end position="774"/>
    </location>
</feature>
<dbReference type="Proteomes" id="UP000076727">
    <property type="component" value="Unassembled WGS sequence"/>
</dbReference>
<dbReference type="EMBL" id="KV429042">
    <property type="protein sequence ID" value="KZT72086.1"/>
    <property type="molecule type" value="Genomic_DNA"/>
</dbReference>
<feature type="compositionally biased region" description="Low complexity" evidence="1">
    <location>
        <begin position="315"/>
        <end position="324"/>
    </location>
</feature>
<feature type="region of interest" description="Disordered" evidence="1">
    <location>
        <begin position="1"/>
        <end position="28"/>
    </location>
</feature>
<feature type="compositionally biased region" description="Basic and acidic residues" evidence="1">
    <location>
        <begin position="871"/>
        <end position="886"/>
    </location>
</feature>
<feature type="compositionally biased region" description="Polar residues" evidence="1">
    <location>
        <begin position="527"/>
        <end position="556"/>
    </location>
</feature>
<feature type="region of interest" description="Disordered" evidence="1">
    <location>
        <begin position="113"/>
        <end position="192"/>
    </location>
</feature>
<feature type="compositionally biased region" description="Polar residues" evidence="1">
    <location>
        <begin position="83"/>
        <end position="98"/>
    </location>
</feature>
<feature type="compositionally biased region" description="Polar residues" evidence="1">
    <location>
        <begin position="485"/>
        <end position="516"/>
    </location>
</feature>
<feature type="compositionally biased region" description="Polar residues" evidence="1">
    <location>
        <begin position="746"/>
        <end position="755"/>
    </location>
</feature>
<evidence type="ECO:0000313" key="3">
    <source>
        <dbReference type="Proteomes" id="UP000076727"/>
    </source>
</evidence>
<feature type="compositionally biased region" description="Polar residues" evidence="1">
    <location>
        <begin position="130"/>
        <end position="144"/>
    </location>
</feature>
<feature type="compositionally biased region" description="Basic and acidic residues" evidence="1">
    <location>
        <begin position="325"/>
        <end position="355"/>
    </location>
</feature>
<dbReference type="AlphaFoldDB" id="A0A165SJI3"/>
<feature type="compositionally biased region" description="Polar residues" evidence="1">
    <location>
        <begin position="16"/>
        <end position="28"/>
    </location>
</feature>
<name>A0A165SJI3_9APHY</name>
<organism evidence="2 3">
    <name type="scientific">Daedalea quercina L-15889</name>
    <dbReference type="NCBI Taxonomy" id="1314783"/>
    <lineage>
        <taxon>Eukaryota</taxon>
        <taxon>Fungi</taxon>
        <taxon>Dikarya</taxon>
        <taxon>Basidiomycota</taxon>
        <taxon>Agaricomycotina</taxon>
        <taxon>Agaricomycetes</taxon>
        <taxon>Polyporales</taxon>
        <taxon>Fomitopsis</taxon>
    </lineage>
</organism>